<feature type="transmembrane region" description="Helical" evidence="1">
    <location>
        <begin position="21"/>
        <end position="42"/>
    </location>
</feature>
<keyword evidence="1" id="KW-0472">Membrane</keyword>
<evidence type="ECO:0000256" key="1">
    <source>
        <dbReference type="SAM" id="Phobius"/>
    </source>
</evidence>
<keyword evidence="1" id="KW-0812">Transmembrane</keyword>
<dbReference type="EMBL" id="FOFG01000032">
    <property type="protein sequence ID" value="SER62629.1"/>
    <property type="molecule type" value="Genomic_DNA"/>
</dbReference>
<keyword evidence="1" id="KW-1133">Transmembrane helix</keyword>
<sequence>MDDTLNSAAPGTPQTASKAKWAAIAGFVTPVLIGLAAKYIGADWAQANITPDNVGLLIGGAAGVVTAVTSGYAAWKARNKAAP</sequence>
<reference evidence="2 3" key="1">
    <citation type="submission" date="2016-10" db="EMBL/GenBank/DDBJ databases">
        <authorList>
            <person name="de Groot N.N."/>
        </authorList>
    </citation>
    <scope>NUCLEOTIDE SEQUENCE [LARGE SCALE GENOMIC DNA]</scope>
    <source>
        <strain evidence="2 3">A52C2</strain>
    </source>
</reference>
<keyword evidence="3" id="KW-1185">Reference proteome</keyword>
<accession>A0A1H9QRZ8</accession>
<evidence type="ECO:0000313" key="2">
    <source>
        <dbReference type="EMBL" id="SER62629.1"/>
    </source>
</evidence>
<name>A0A1H9QRZ8_9HYPH</name>
<gene>
    <name evidence="2" type="ORF">SAMN05216548_1326</name>
</gene>
<organism evidence="2 3">
    <name type="scientific">Faunimonas pinastri</name>
    <dbReference type="NCBI Taxonomy" id="1855383"/>
    <lineage>
        <taxon>Bacteria</taxon>
        <taxon>Pseudomonadati</taxon>
        <taxon>Pseudomonadota</taxon>
        <taxon>Alphaproteobacteria</taxon>
        <taxon>Hyphomicrobiales</taxon>
        <taxon>Afifellaceae</taxon>
        <taxon>Faunimonas</taxon>
    </lineage>
</organism>
<evidence type="ECO:0000313" key="3">
    <source>
        <dbReference type="Proteomes" id="UP000199647"/>
    </source>
</evidence>
<dbReference type="Proteomes" id="UP000199647">
    <property type="component" value="Unassembled WGS sequence"/>
</dbReference>
<proteinExistence type="predicted"/>
<dbReference type="STRING" id="1855383.SAMN05216548_1326"/>
<protein>
    <submittedName>
        <fullName evidence="2">Uncharacterized protein</fullName>
    </submittedName>
</protein>
<dbReference type="RefSeq" id="WP_092500031.1">
    <property type="nucleotide sequence ID" value="NZ_FOFG01000032.1"/>
</dbReference>
<dbReference type="AlphaFoldDB" id="A0A1H9QRZ8"/>
<feature type="transmembrane region" description="Helical" evidence="1">
    <location>
        <begin position="54"/>
        <end position="75"/>
    </location>
</feature>